<dbReference type="InterPro" id="IPR006935">
    <property type="entry name" value="Helicase/UvrB_N"/>
</dbReference>
<evidence type="ECO:0000313" key="4">
    <source>
        <dbReference type="Proteomes" id="UP000295500"/>
    </source>
</evidence>
<reference evidence="3 4" key="1">
    <citation type="submission" date="2019-03" db="EMBL/GenBank/DDBJ databases">
        <title>Genomic Encyclopedia of Type Strains, Phase IV (KMG-IV): sequencing the most valuable type-strain genomes for metagenomic binning, comparative biology and taxonomic classification.</title>
        <authorList>
            <person name="Goeker M."/>
        </authorList>
    </citation>
    <scope>NUCLEOTIDE SEQUENCE [LARGE SCALE GENOMIC DNA]</scope>
    <source>
        <strain evidence="3 4">DSM 28287</strain>
    </source>
</reference>
<accession>A0A4R6Q2A7</accession>
<dbReference type="GO" id="GO:0016787">
    <property type="term" value="F:hydrolase activity"/>
    <property type="evidence" value="ECO:0007669"/>
    <property type="project" value="InterPro"/>
</dbReference>
<dbReference type="GO" id="GO:0005524">
    <property type="term" value="F:ATP binding"/>
    <property type="evidence" value="ECO:0007669"/>
    <property type="project" value="InterPro"/>
</dbReference>
<name>A0A4R6Q2A7_9FIRM</name>
<protein>
    <submittedName>
        <fullName evidence="3">Type III restriction/modification enzyme restriction subunit</fullName>
    </submittedName>
</protein>
<sequence>MAIMIPDVPHTHSEASMEGLMFSALKKLPKDYYVLHSMKIATVKGNTYSENEGDFIIFNQYKGVLCLEAKAGHVKYENGKWYYGNGVPMKQGGPFRQADHFKYRLIDYINEKNRGSIITRCKFVHAVWFPSVSRSSVDEVNLPSDCPKEQVLTKEALENPLPFVDRIFSLNIPIAGGDVVTKLSSTDAKIMIEEILCPHFDIFPINTTEVDIKKIVFHQLLEEQIKVLDFLSEQRSAVINGAAGTGKTMVALEKARRHANFQERVLFLCYNYKLREYLVAHFENEYIDYYTIDGFACKLCNNSFPDYEMLRECLLQKYIDGTFGYKHIIIDEGQDFGFDNIEEASIIDLLESMVVNEIVNGTFYIFYDNLQLVQADKIPGYIRNADCKLTLYRNCRNTINIAKTSLRPISERRPNMMENCIRGTLPTLGFCSSKHDIIASVDRAIANSKAAGYVDTVLLTCKTEGTSWLSDFTKNDTYKEDTRFFTCRKFKGLEADSVILVDVDAEAFYEKNILLFYVGASRARLNLEIISSLNDDECANILQHNFSKVGRIKHPKKELANTLNSIPKVD</sequence>
<organism evidence="3 4">
    <name type="scientific">Aminicella lysinilytica</name>
    <dbReference type="NCBI Taxonomy" id="433323"/>
    <lineage>
        <taxon>Bacteria</taxon>
        <taxon>Bacillati</taxon>
        <taxon>Bacillota</taxon>
        <taxon>Clostridia</taxon>
        <taxon>Peptostreptococcales</taxon>
        <taxon>Anaerovoracaceae</taxon>
        <taxon>Aminicella</taxon>
    </lineage>
</organism>
<dbReference type="Gene3D" id="3.40.50.300">
    <property type="entry name" value="P-loop containing nucleotide triphosphate hydrolases"/>
    <property type="match status" value="2"/>
</dbReference>
<dbReference type="Pfam" id="PF13538">
    <property type="entry name" value="UvrD_C_2"/>
    <property type="match status" value="1"/>
</dbReference>
<dbReference type="InterPro" id="IPR027785">
    <property type="entry name" value="UvrD-like_helicase_C"/>
</dbReference>
<dbReference type="GO" id="GO:0003677">
    <property type="term" value="F:DNA binding"/>
    <property type="evidence" value="ECO:0007669"/>
    <property type="project" value="InterPro"/>
</dbReference>
<evidence type="ECO:0000313" key="3">
    <source>
        <dbReference type="EMBL" id="TDP52859.1"/>
    </source>
</evidence>
<dbReference type="Pfam" id="PF04851">
    <property type="entry name" value="ResIII"/>
    <property type="match status" value="1"/>
</dbReference>
<dbReference type="OrthoDB" id="9787585at2"/>
<dbReference type="AlphaFoldDB" id="A0A4R6Q2A7"/>
<evidence type="ECO:0000259" key="1">
    <source>
        <dbReference type="Pfam" id="PF04851"/>
    </source>
</evidence>
<proteinExistence type="predicted"/>
<evidence type="ECO:0000259" key="2">
    <source>
        <dbReference type="Pfam" id="PF13538"/>
    </source>
</evidence>
<comment type="caution">
    <text evidence="3">The sequence shown here is derived from an EMBL/GenBank/DDBJ whole genome shotgun (WGS) entry which is preliminary data.</text>
</comment>
<dbReference type="SUPFAM" id="SSF52540">
    <property type="entry name" value="P-loop containing nucleoside triphosphate hydrolases"/>
    <property type="match status" value="1"/>
</dbReference>
<feature type="domain" description="UvrD-like helicase C-terminal" evidence="2">
    <location>
        <begin position="484"/>
        <end position="527"/>
    </location>
</feature>
<dbReference type="EMBL" id="SNXO01000025">
    <property type="protein sequence ID" value="TDP52859.1"/>
    <property type="molecule type" value="Genomic_DNA"/>
</dbReference>
<keyword evidence="4" id="KW-1185">Reference proteome</keyword>
<dbReference type="RefSeq" id="WP_133528773.1">
    <property type="nucleotide sequence ID" value="NZ_SNXO01000025.1"/>
</dbReference>
<dbReference type="Proteomes" id="UP000295500">
    <property type="component" value="Unassembled WGS sequence"/>
</dbReference>
<feature type="domain" description="Helicase/UvrB N-terminal" evidence="1">
    <location>
        <begin position="224"/>
        <end position="292"/>
    </location>
</feature>
<gene>
    <name evidence="3" type="ORF">EV211_12513</name>
</gene>
<dbReference type="InterPro" id="IPR027417">
    <property type="entry name" value="P-loop_NTPase"/>
</dbReference>